<protein>
    <recommendedName>
        <fullName evidence="1">Reverse transcriptase zinc-binding domain-containing protein</fullName>
    </recommendedName>
</protein>
<gene>
    <name evidence="2" type="ORF">CTI12_AA314510</name>
</gene>
<dbReference type="AlphaFoldDB" id="A0A2U1N2Q0"/>
<evidence type="ECO:0000313" key="3">
    <source>
        <dbReference type="Proteomes" id="UP000245207"/>
    </source>
</evidence>
<organism evidence="2 3">
    <name type="scientific">Artemisia annua</name>
    <name type="common">Sweet wormwood</name>
    <dbReference type="NCBI Taxonomy" id="35608"/>
    <lineage>
        <taxon>Eukaryota</taxon>
        <taxon>Viridiplantae</taxon>
        <taxon>Streptophyta</taxon>
        <taxon>Embryophyta</taxon>
        <taxon>Tracheophyta</taxon>
        <taxon>Spermatophyta</taxon>
        <taxon>Magnoliopsida</taxon>
        <taxon>eudicotyledons</taxon>
        <taxon>Gunneridae</taxon>
        <taxon>Pentapetalae</taxon>
        <taxon>asterids</taxon>
        <taxon>campanulids</taxon>
        <taxon>Asterales</taxon>
        <taxon>Asteraceae</taxon>
        <taxon>Asteroideae</taxon>
        <taxon>Anthemideae</taxon>
        <taxon>Artemisiinae</taxon>
        <taxon>Artemisia</taxon>
    </lineage>
</organism>
<dbReference type="InterPro" id="IPR026960">
    <property type="entry name" value="RVT-Znf"/>
</dbReference>
<comment type="caution">
    <text evidence="2">The sequence shown here is derived from an EMBL/GenBank/DDBJ whole genome shotgun (WGS) entry which is preliminary data.</text>
</comment>
<proteinExistence type="predicted"/>
<evidence type="ECO:0000313" key="2">
    <source>
        <dbReference type="EMBL" id="PWA67800.1"/>
    </source>
</evidence>
<name>A0A2U1N2Q0_ARTAN</name>
<dbReference type="Pfam" id="PF13966">
    <property type="entry name" value="zf-RVT"/>
    <property type="match status" value="1"/>
</dbReference>
<dbReference type="STRING" id="35608.A0A2U1N2Q0"/>
<dbReference type="OrthoDB" id="1742963at2759"/>
<accession>A0A2U1N2Q0</accession>
<dbReference type="EMBL" id="PKPP01003757">
    <property type="protein sequence ID" value="PWA67800.1"/>
    <property type="molecule type" value="Genomic_DNA"/>
</dbReference>
<keyword evidence="3" id="KW-1185">Reference proteome</keyword>
<reference evidence="2 3" key="1">
    <citation type="journal article" date="2018" name="Mol. Plant">
        <title>The genome of Artemisia annua provides insight into the evolution of Asteraceae family and artemisinin biosynthesis.</title>
        <authorList>
            <person name="Shen Q."/>
            <person name="Zhang L."/>
            <person name="Liao Z."/>
            <person name="Wang S."/>
            <person name="Yan T."/>
            <person name="Shi P."/>
            <person name="Liu M."/>
            <person name="Fu X."/>
            <person name="Pan Q."/>
            <person name="Wang Y."/>
            <person name="Lv Z."/>
            <person name="Lu X."/>
            <person name="Zhang F."/>
            <person name="Jiang W."/>
            <person name="Ma Y."/>
            <person name="Chen M."/>
            <person name="Hao X."/>
            <person name="Li L."/>
            <person name="Tang Y."/>
            <person name="Lv G."/>
            <person name="Zhou Y."/>
            <person name="Sun X."/>
            <person name="Brodelius P.E."/>
            <person name="Rose J.K.C."/>
            <person name="Tang K."/>
        </authorList>
    </citation>
    <scope>NUCLEOTIDE SEQUENCE [LARGE SCALE GENOMIC DNA]</scope>
    <source>
        <strain evidence="3">cv. Huhao1</strain>
        <tissue evidence="2">Leaf</tissue>
    </source>
</reference>
<dbReference type="Proteomes" id="UP000245207">
    <property type="component" value="Unassembled WGS sequence"/>
</dbReference>
<feature type="domain" description="Reverse transcriptase zinc-binding" evidence="1">
    <location>
        <begin position="133"/>
        <end position="227"/>
    </location>
</feature>
<evidence type="ECO:0000259" key="1">
    <source>
        <dbReference type="Pfam" id="PF13966"/>
    </source>
</evidence>
<sequence>MEESLPTRILKARYYPRVSFLDAKIGYQPSFVWRSLCSARDIIQKGQRWNVGNGMKVRIWEDYWLEGFRTLDYRPQNCEYNVINDLLDGAGAWNHSLLLQLFPQQIATKIASTHINTLEHDSLYWEASSNGVFTCKSAYWIATETIKCFQESSLTHERKALKYVWLANIPGKVKIFAWRVCMNLLPTISNLTTKGLAPGSLNCVHCSALIEDTKHALFLCSWARDVWSSMSLVDLTDLVAEISIEVLLTTAKDRGQGTLELMLMVMWRIWCARNSKAHGGEEIEPNKIKESACVILEDFFRANADPEAHSITSNDASHVHWSPPPNGVIKINADGGISSRNSVA</sequence>